<dbReference type="AlphaFoldDB" id="A0A9P9XQF6"/>
<evidence type="ECO:0000313" key="4">
    <source>
        <dbReference type="Proteomes" id="UP001056436"/>
    </source>
</evidence>
<accession>A0A9P9XQF6</accession>
<comment type="caution">
    <text evidence="3">The sequence shown here is derived from an EMBL/GenBank/DDBJ whole genome shotgun (WGS) entry which is preliminary data.</text>
</comment>
<feature type="compositionally biased region" description="Basic and acidic residues" evidence="2">
    <location>
        <begin position="150"/>
        <end position="164"/>
    </location>
</feature>
<dbReference type="OrthoDB" id="10490190at2759"/>
<dbReference type="EMBL" id="SDAQ01000004">
    <property type="protein sequence ID" value="KAI3558385.1"/>
    <property type="molecule type" value="Genomic_DNA"/>
</dbReference>
<feature type="region of interest" description="Disordered" evidence="2">
    <location>
        <begin position="150"/>
        <end position="171"/>
    </location>
</feature>
<protein>
    <submittedName>
        <fullName evidence="3">Uncharacterized protein</fullName>
    </submittedName>
</protein>
<gene>
    <name evidence="3" type="ORF">CABS02_01532</name>
</gene>
<name>A0A9P9XQF6_9PEZI</name>
<feature type="region of interest" description="Disordered" evidence="2">
    <location>
        <begin position="225"/>
        <end position="259"/>
    </location>
</feature>
<reference evidence="3" key="1">
    <citation type="submission" date="2019-01" db="EMBL/GenBank/DDBJ databases">
        <title>Colletotrichum abscissum LGMF1257.</title>
        <authorList>
            <person name="Baroncelli R."/>
        </authorList>
    </citation>
    <scope>NUCLEOTIDE SEQUENCE</scope>
    <source>
        <strain evidence="3">Ca142</strain>
    </source>
</reference>
<feature type="compositionally biased region" description="Basic residues" evidence="2">
    <location>
        <begin position="238"/>
        <end position="253"/>
    </location>
</feature>
<evidence type="ECO:0000256" key="2">
    <source>
        <dbReference type="SAM" id="MobiDB-lite"/>
    </source>
</evidence>
<organism evidence="3 4">
    <name type="scientific">Colletotrichum abscissum</name>
    <dbReference type="NCBI Taxonomy" id="1671311"/>
    <lineage>
        <taxon>Eukaryota</taxon>
        <taxon>Fungi</taxon>
        <taxon>Dikarya</taxon>
        <taxon>Ascomycota</taxon>
        <taxon>Pezizomycotina</taxon>
        <taxon>Sordariomycetes</taxon>
        <taxon>Hypocreomycetidae</taxon>
        <taxon>Glomerellales</taxon>
        <taxon>Glomerellaceae</taxon>
        <taxon>Colletotrichum</taxon>
        <taxon>Colletotrichum acutatum species complex</taxon>
    </lineage>
</organism>
<feature type="coiled-coil region" evidence="1">
    <location>
        <begin position="49"/>
        <end position="104"/>
    </location>
</feature>
<sequence>MSGLIESIKAHWSRVPCGGCGSVYPKLCFSVRDQRCANRKEVLTIAADCEVAIAERENINDRVEAFKQDEDRLHETLAREDVYIKSLEAALEEARNRRRKTREEHNTRWADFTKNFDGHRDTINKSSHLVNRLHEATRRMYALDPRRITDHSLEDHDRSEENKENIGPQREVCSITPPTYLASDDIRPSEGEWTCMMREGTTKYHAVANWVLATLDAQPEFDRRVGVSDNGQTLSSARRPRRQMSCGQRHRYRPYYSRG</sequence>
<keyword evidence="1" id="KW-0175">Coiled coil</keyword>
<keyword evidence="4" id="KW-1185">Reference proteome</keyword>
<evidence type="ECO:0000313" key="3">
    <source>
        <dbReference type="EMBL" id="KAI3558385.1"/>
    </source>
</evidence>
<evidence type="ECO:0000256" key="1">
    <source>
        <dbReference type="SAM" id="Coils"/>
    </source>
</evidence>
<dbReference type="Proteomes" id="UP001056436">
    <property type="component" value="Unassembled WGS sequence"/>
</dbReference>
<proteinExistence type="predicted"/>